<evidence type="ECO:0000313" key="2">
    <source>
        <dbReference type="Proteomes" id="UP000003532"/>
    </source>
</evidence>
<dbReference type="PATRIC" id="fig|913075.3.peg.5088"/>
<name>G5NMJ0_SALET</name>
<gene>
    <name evidence="1" type="ORF">LTSEINV_6363</name>
</gene>
<comment type="caution">
    <text evidence="1">The sequence shown here is derived from an EMBL/GenBank/DDBJ whole genome shotgun (WGS) entry which is preliminary data.</text>
</comment>
<sequence>MHAPVKEIMTDLLKYNLSSDEALLVLCITREDIRLLTSEWCLSDEDITCVMQRLDVTYDQGADVSMIRRITEELMDDRRALRDVSVPASALQKIMTCALQKIMLLAGSEMQRLYAVAEDGGGDADAFLAEELDAMRQLQTAIDA</sequence>
<reference evidence="1 2" key="1">
    <citation type="journal article" date="2011" name="BMC Genomics">
        <title>Genome sequencing reveals diversification of virulence factor content and possible host adaptation in distinct subpopulations of Salmonella enterica.</title>
        <authorList>
            <person name="den Bakker H.C."/>
            <person name="Moreno Switt A.I."/>
            <person name="Govoni G."/>
            <person name="Cummings C.A."/>
            <person name="Ranieri M.L."/>
            <person name="Degoricija L."/>
            <person name="Hoelzer K."/>
            <person name="Rodriguez-Rivera L.D."/>
            <person name="Brown S."/>
            <person name="Bolchacova E."/>
            <person name="Furtado M.R."/>
            <person name="Wiedmann M."/>
        </authorList>
    </citation>
    <scope>NUCLEOTIDE SEQUENCE [LARGE SCALE GENOMIC DNA]</scope>
    <source>
        <strain evidence="1 2">R8-3668</strain>
    </source>
</reference>
<dbReference type="BioCyc" id="SENT913075:G120P-4842-MONOMER"/>
<accession>G5NMJ0</accession>
<dbReference type="AlphaFoldDB" id="G5NMJ0"/>
<dbReference type="EMBL" id="AFCO01002097">
    <property type="protein sequence ID" value="EHC47313.1"/>
    <property type="molecule type" value="Genomic_DNA"/>
</dbReference>
<evidence type="ECO:0000313" key="1">
    <source>
        <dbReference type="EMBL" id="EHC47313.1"/>
    </source>
</evidence>
<organism evidence="1 2">
    <name type="scientific">Salmonella enterica subsp. enterica serovar Inverness str. R8-3668</name>
    <dbReference type="NCBI Taxonomy" id="913075"/>
    <lineage>
        <taxon>Bacteria</taxon>
        <taxon>Pseudomonadati</taxon>
        <taxon>Pseudomonadota</taxon>
        <taxon>Gammaproteobacteria</taxon>
        <taxon>Enterobacterales</taxon>
        <taxon>Enterobacteriaceae</taxon>
        <taxon>Salmonella</taxon>
    </lineage>
</organism>
<protein>
    <submittedName>
        <fullName evidence="1">Orf52 protein</fullName>
    </submittedName>
</protein>
<proteinExistence type="predicted"/>
<dbReference type="Proteomes" id="UP000003532">
    <property type="component" value="Unassembled WGS sequence"/>
</dbReference>